<feature type="domain" description="ACT" evidence="9">
    <location>
        <begin position="822"/>
        <end position="900"/>
    </location>
</feature>
<dbReference type="GO" id="GO:0006808">
    <property type="term" value="P:regulation of nitrogen utilization"/>
    <property type="evidence" value="ECO:0007669"/>
    <property type="project" value="UniProtKB-UniRule"/>
</dbReference>
<dbReference type="RefSeq" id="WP_114697090.1">
    <property type="nucleotide sequence ID" value="NZ_QQOH01000005.1"/>
</dbReference>
<dbReference type="Proteomes" id="UP000253769">
    <property type="component" value="Unassembled WGS sequence"/>
</dbReference>
<dbReference type="GO" id="GO:0008893">
    <property type="term" value="F:guanosine-3',5'-bis(diphosphate) 3'-diphosphatase activity"/>
    <property type="evidence" value="ECO:0007669"/>
    <property type="project" value="UniProtKB-EC"/>
</dbReference>
<comment type="domain">
    <text evidence="8">Has four distinct domains: an N-terminal nucleotidyltransferase (NT) domain responsible for UTase activity, a central HD domain that encodes UR activity, and two C-terminal ACT domains that seem to have a role in glutamine sensing.</text>
</comment>
<evidence type="ECO:0000259" key="9">
    <source>
        <dbReference type="PROSITE" id="PS51671"/>
    </source>
</evidence>
<dbReference type="NCBIfam" id="NF001366">
    <property type="entry name" value="PRK00275.1"/>
    <property type="match status" value="1"/>
</dbReference>
<dbReference type="InterPro" id="IPR010043">
    <property type="entry name" value="UTase/UR"/>
</dbReference>
<accession>A0A369WB33</accession>
<dbReference type="Gene3D" id="1.10.3090.10">
    <property type="entry name" value="cca-adding enzyme, domain 2"/>
    <property type="match status" value="1"/>
</dbReference>
<dbReference type="CDD" id="cd05401">
    <property type="entry name" value="NT_GlnE_GlnD_like"/>
    <property type="match status" value="1"/>
</dbReference>
<keyword evidence="2 8" id="KW-0548">Nucleotidyltransferase</keyword>
<keyword evidence="6 8" id="KW-0511">Multifunctional enzyme</keyword>
<evidence type="ECO:0000256" key="6">
    <source>
        <dbReference type="ARBA" id="ARBA00023268"/>
    </source>
</evidence>
<dbReference type="AlphaFoldDB" id="A0A369WB33"/>
<keyword evidence="5 8" id="KW-0460">Magnesium</keyword>
<protein>
    <recommendedName>
        <fullName evidence="8">Bifunctional uridylyltransferase/uridylyl-removing enzyme</fullName>
        <shortName evidence="8">UTase/UR</shortName>
    </recommendedName>
    <alternativeName>
        <fullName evidence="8">Bifunctional [protein-PII] modification enzyme</fullName>
    </alternativeName>
    <alternativeName>
        <fullName evidence="8">Bifunctional nitrogen sensor protein</fullName>
    </alternativeName>
    <domain>
        <recommendedName>
            <fullName evidence="8">[Protein-PII] uridylyltransferase</fullName>
            <shortName evidence="8">PII uridylyltransferase</shortName>
            <shortName evidence="8">UTase</shortName>
            <ecNumber evidence="8">2.7.7.59</ecNumber>
        </recommendedName>
    </domain>
    <domain>
        <recommendedName>
            <fullName evidence="8">[Protein-PII]-UMP uridylyl-removing enzyme</fullName>
            <shortName evidence="8">UR</shortName>
            <ecNumber evidence="8">3.1.4.-</ecNumber>
        </recommendedName>
    </domain>
</protein>
<comment type="catalytic activity">
    <reaction evidence="7">
        <text>guanosine 3',5'-bis(diphosphate) + H2O = GDP + diphosphate + H(+)</text>
        <dbReference type="Rhea" id="RHEA:14253"/>
        <dbReference type="ChEBI" id="CHEBI:15377"/>
        <dbReference type="ChEBI" id="CHEBI:15378"/>
        <dbReference type="ChEBI" id="CHEBI:33019"/>
        <dbReference type="ChEBI" id="CHEBI:58189"/>
        <dbReference type="ChEBI" id="CHEBI:77828"/>
        <dbReference type="EC" id="3.1.7.2"/>
    </reaction>
</comment>
<feature type="region of interest" description="Uridylyltransferase" evidence="8">
    <location>
        <begin position="1"/>
        <end position="348"/>
    </location>
</feature>
<gene>
    <name evidence="8" type="primary">glnD</name>
    <name evidence="11" type="ORF">DV711_17880</name>
</gene>
<comment type="catalytic activity">
    <reaction evidence="8">
        <text>[protein-PII]-uridylyl-L-tyrosine + H2O = [protein-PII]-L-tyrosine + UMP + H(+)</text>
        <dbReference type="Rhea" id="RHEA:48600"/>
        <dbReference type="Rhea" id="RHEA-COMP:12147"/>
        <dbReference type="Rhea" id="RHEA-COMP:12148"/>
        <dbReference type="ChEBI" id="CHEBI:15377"/>
        <dbReference type="ChEBI" id="CHEBI:15378"/>
        <dbReference type="ChEBI" id="CHEBI:46858"/>
        <dbReference type="ChEBI" id="CHEBI:57865"/>
        <dbReference type="ChEBI" id="CHEBI:90602"/>
    </reaction>
</comment>
<keyword evidence="3" id="KW-0677">Repeat</keyword>
<evidence type="ECO:0000256" key="3">
    <source>
        <dbReference type="ARBA" id="ARBA00022737"/>
    </source>
</evidence>
<dbReference type="NCBIfam" id="TIGR01693">
    <property type="entry name" value="UTase_glnD"/>
    <property type="match status" value="1"/>
</dbReference>
<dbReference type="Pfam" id="PF01966">
    <property type="entry name" value="HD"/>
    <property type="match status" value="1"/>
</dbReference>
<evidence type="ECO:0000256" key="1">
    <source>
        <dbReference type="ARBA" id="ARBA00022679"/>
    </source>
</evidence>
<comment type="function">
    <text evidence="8">Modifies, by uridylylation and deuridylylation, the PII regulatory proteins (GlnB and homologs), in response to the nitrogen status of the cell that GlnD senses through the glutamine level. Under low glutamine levels, catalyzes the conversion of the PII proteins and UTP to PII-UMP and PPi, while under higher glutamine levels, GlnD hydrolyzes PII-UMP to PII and UMP (deuridylylation). Thus, controls uridylylation state and activity of the PII proteins, and plays an important role in the regulation of nitrogen metabolism.</text>
</comment>
<dbReference type="PROSITE" id="PS51831">
    <property type="entry name" value="HD"/>
    <property type="match status" value="1"/>
</dbReference>
<comment type="similarity">
    <text evidence="8">Belongs to the GlnD family.</text>
</comment>
<dbReference type="OrthoDB" id="9758038at2"/>
<keyword evidence="1 8" id="KW-0808">Transferase</keyword>
<reference evidence="11 12" key="1">
    <citation type="submission" date="2018-07" db="EMBL/GenBank/DDBJ databases">
        <title>Motiliproteus coralliicola sp. nov., a bacterium isolated from Coral.</title>
        <authorList>
            <person name="Wang G."/>
        </authorList>
    </citation>
    <scope>NUCLEOTIDE SEQUENCE [LARGE SCALE GENOMIC DNA]</scope>
    <source>
        <strain evidence="11 12">C34</strain>
    </source>
</reference>
<evidence type="ECO:0000313" key="12">
    <source>
        <dbReference type="Proteomes" id="UP000253769"/>
    </source>
</evidence>
<dbReference type="InterPro" id="IPR043519">
    <property type="entry name" value="NT_sf"/>
</dbReference>
<keyword evidence="4 8" id="KW-0378">Hydrolase</keyword>
<dbReference type="CDD" id="cd04899">
    <property type="entry name" value="ACT_ACR-UUR-like_2"/>
    <property type="match status" value="1"/>
</dbReference>
<dbReference type="SUPFAM" id="SSF109604">
    <property type="entry name" value="HD-domain/PDEase-like"/>
    <property type="match status" value="1"/>
</dbReference>
<dbReference type="Pfam" id="PF08335">
    <property type="entry name" value="GlnD_UR_UTase"/>
    <property type="match status" value="1"/>
</dbReference>
<dbReference type="HAMAP" id="MF_00277">
    <property type="entry name" value="PII_uridylyl_transf"/>
    <property type="match status" value="1"/>
</dbReference>
<dbReference type="Pfam" id="PF01909">
    <property type="entry name" value="NTP_transf_2"/>
    <property type="match status" value="1"/>
</dbReference>
<feature type="domain" description="ACT" evidence="9">
    <location>
        <begin position="712"/>
        <end position="795"/>
    </location>
</feature>
<dbReference type="CDD" id="cd04900">
    <property type="entry name" value="ACT_UUR-like_1"/>
    <property type="match status" value="1"/>
</dbReference>
<name>A0A369WB33_9GAMM</name>
<dbReference type="SUPFAM" id="SSF55021">
    <property type="entry name" value="ACT-like"/>
    <property type="match status" value="2"/>
</dbReference>
<dbReference type="SMART" id="SM00471">
    <property type="entry name" value="HDc"/>
    <property type="match status" value="1"/>
</dbReference>
<evidence type="ECO:0000313" key="11">
    <source>
        <dbReference type="EMBL" id="RDE18511.1"/>
    </source>
</evidence>
<dbReference type="Gene3D" id="3.30.460.10">
    <property type="entry name" value="Beta Polymerase, domain 2"/>
    <property type="match status" value="1"/>
</dbReference>
<dbReference type="EMBL" id="QQOH01000005">
    <property type="protein sequence ID" value="RDE18511.1"/>
    <property type="molecule type" value="Genomic_DNA"/>
</dbReference>
<evidence type="ECO:0000256" key="2">
    <source>
        <dbReference type="ARBA" id="ARBA00022695"/>
    </source>
</evidence>
<dbReference type="InterPro" id="IPR013546">
    <property type="entry name" value="PII_UdlTrfase/GS_AdlTrfase"/>
</dbReference>
<dbReference type="PIRSF" id="PIRSF006288">
    <property type="entry name" value="PII_uridyltransf"/>
    <property type="match status" value="1"/>
</dbReference>
<dbReference type="PANTHER" id="PTHR47320:SF1">
    <property type="entry name" value="BIFUNCTIONAL URIDYLYLTRANSFERASE_URIDYLYL-REMOVING ENZYME"/>
    <property type="match status" value="1"/>
</dbReference>
<dbReference type="SUPFAM" id="SSF81301">
    <property type="entry name" value="Nucleotidyltransferase"/>
    <property type="match status" value="1"/>
</dbReference>
<sequence length="906" mass="104701">MTDQLDEFAADPSLFDNEQFLQQLAEADSFLSLFKQALQRGQETLNQRFKNGADIRTLIYGRAWMMDQLLRHAWNQYSWPEDGSISLVAVGGYGRGELHPHSDIDLLLLLAQDNAEQHRDSIESFLTFLWDISLDVGSSVRTIEQCAEEAGKDITVATNLIESRCLTGDSELREQMYQRVTADSIWSSQQFYKAKVEEQKKRHHRTNDTEYNLEPNIKDSPGGLRDLQTVGWVAKRHFGATYLHDLVDHGFLTDSELDALDKGERYLWTVRYALHMLTDRCENRLLFDHQRTLAQFFGYEDIEGKLAVEQFMGKYYRIAMYLAEFNDMLLQHFEEALLEDEDNQQIRPLNKRFQVRCDHIEVTHDQVYTQTPFAIMEMFVLLAQNSELQGVRASTMRLLREARQQIDDDFRNDIRNTTLFMELLRSPEGVTTELRRMTRYGILGRYLPEYGKIVGQMQHDLFHIYTVDAHTLKVITNLRRFRHGDQAEKFPIANRIVRQLPKLALLYVAGLYHDIGKGRGGDHSELGAIDAKLFCERHHLGKWDTHLVCWLVRNHLLMSMTAQRKDISDPEVIHDFAMRVRDITHLDYLYTLTVADICATNNTLWNNWRASLMRQLYVETKKVLRRGLENPVNREDLIEQVQREALDLLRHEGISDYSAECMWATLGEEYFLREEASDIAWHTEAILNHSEPNQPLVLVKETSTRLYEGATKIFIYARDHEGLFAASAAALDHLNLSIQDADIITNDDGYSYNTFIVLDQDNQPIGDDPETILKIKNSLVEELDDPDDYPSIAQRRTPRQLKLFSMPAQVTLSSDSDRHLTALELNTSDRPGLLARVGKVFLELHIHLQKAHIVNVGEKVEDVFFITDQNGQPITDPVLSEKLQQRICEELDRQIEGFKGQSTHLG</sequence>
<dbReference type="InterPro" id="IPR003607">
    <property type="entry name" value="HD/PDEase_dom"/>
</dbReference>
<comment type="cofactor">
    <cofactor evidence="8">
        <name>Mg(2+)</name>
        <dbReference type="ChEBI" id="CHEBI:18420"/>
    </cofactor>
</comment>
<dbReference type="InterPro" id="IPR002934">
    <property type="entry name" value="Polymerase_NTP_transf_dom"/>
</dbReference>
<comment type="catalytic activity">
    <reaction evidence="8">
        <text>[protein-PII]-L-tyrosine + UTP = [protein-PII]-uridylyl-L-tyrosine + diphosphate</text>
        <dbReference type="Rhea" id="RHEA:13673"/>
        <dbReference type="Rhea" id="RHEA-COMP:12147"/>
        <dbReference type="Rhea" id="RHEA-COMP:12148"/>
        <dbReference type="ChEBI" id="CHEBI:33019"/>
        <dbReference type="ChEBI" id="CHEBI:46398"/>
        <dbReference type="ChEBI" id="CHEBI:46858"/>
        <dbReference type="ChEBI" id="CHEBI:90602"/>
        <dbReference type="EC" id="2.7.7.59"/>
    </reaction>
</comment>
<dbReference type="EC" id="3.1.4.-" evidence="8"/>
<proteinExistence type="inferred from homology"/>
<evidence type="ECO:0000256" key="5">
    <source>
        <dbReference type="ARBA" id="ARBA00022842"/>
    </source>
</evidence>
<feature type="domain" description="HD" evidence="10">
    <location>
        <begin position="467"/>
        <end position="589"/>
    </location>
</feature>
<dbReference type="SUPFAM" id="SSF81593">
    <property type="entry name" value="Nucleotidyltransferase substrate binding subunit/domain"/>
    <property type="match status" value="1"/>
</dbReference>
<dbReference type="GO" id="GO:0008081">
    <property type="term" value="F:phosphoric diester hydrolase activity"/>
    <property type="evidence" value="ECO:0007669"/>
    <property type="project" value="UniProtKB-UniRule"/>
</dbReference>
<comment type="caution">
    <text evidence="8">Lacks conserved residue(s) required for the propagation of feature annotation.</text>
</comment>
<dbReference type="InterPro" id="IPR006674">
    <property type="entry name" value="HD_domain"/>
</dbReference>
<dbReference type="PROSITE" id="PS51671">
    <property type="entry name" value="ACT"/>
    <property type="match status" value="2"/>
</dbReference>
<dbReference type="PANTHER" id="PTHR47320">
    <property type="entry name" value="BIFUNCTIONAL URIDYLYLTRANSFERASE/URIDYLYL-REMOVING ENZYME"/>
    <property type="match status" value="1"/>
</dbReference>
<evidence type="ECO:0000256" key="4">
    <source>
        <dbReference type="ARBA" id="ARBA00022801"/>
    </source>
</evidence>
<dbReference type="InterPro" id="IPR045865">
    <property type="entry name" value="ACT-like_dom_sf"/>
</dbReference>
<comment type="caution">
    <text evidence="11">The sequence shown here is derived from an EMBL/GenBank/DDBJ whole genome shotgun (WGS) entry which is preliminary data.</text>
</comment>
<dbReference type="GO" id="GO:0008773">
    <property type="term" value="F:[protein-PII] uridylyltransferase activity"/>
    <property type="evidence" value="ECO:0007669"/>
    <property type="project" value="UniProtKB-UniRule"/>
</dbReference>
<evidence type="ECO:0000259" key="10">
    <source>
        <dbReference type="PROSITE" id="PS51831"/>
    </source>
</evidence>
<comment type="activity regulation">
    <text evidence="8">Uridylyltransferase (UTase) activity is inhibited by glutamine, while glutamine activates uridylyl-removing (UR) activity.</text>
</comment>
<evidence type="ECO:0000256" key="8">
    <source>
        <dbReference type="HAMAP-Rule" id="MF_00277"/>
    </source>
</evidence>
<dbReference type="FunFam" id="1.10.3090.10:FF:000005">
    <property type="entry name" value="Bifunctional uridylyltransferase/uridylyl-removing enzyme"/>
    <property type="match status" value="1"/>
</dbReference>
<dbReference type="EC" id="2.7.7.59" evidence="8"/>
<dbReference type="InterPro" id="IPR002912">
    <property type="entry name" value="ACT_dom"/>
</dbReference>
<keyword evidence="12" id="KW-1185">Reference proteome</keyword>
<evidence type="ECO:0000256" key="7">
    <source>
        <dbReference type="ARBA" id="ARBA00047968"/>
    </source>
</evidence>
<organism evidence="11 12">
    <name type="scientific">Motiliproteus coralliicola</name>
    <dbReference type="NCBI Taxonomy" id="2283196"/>
    <lineage>
        <taxon>Bacteria</taxon>
        <taxon>Pseudomonadati</taxon>
        <taxon>Pseudomonadota</taxon>
        <taxon>Gammaproteobacteria</taxon>
        <taxon>Oceanospirillales</taxon>
        <taxon>Oceanospirillaceae</taxon>
        <taxon>Motiliproteus</taxon>
    </lineage>
</organism>